<dbReference type="CDD" id="cd02440">
    <property type="entry name" value="AdoMet_MTases"/>
    <property type="match status" value="1"/>
</dbReference>
<keyword evidence="4 5" id="KW-0694">RNA-binding</keyword>
<dbReference type="Pfam" id="PF01029">
    <property type="entry name" value="NusB"/>
    <property type="match status" value="1"/>
</dbReference>
<name>A0A918S4M0_9HYPH</name>
<feature type="binding site" evidence="5">
    <location>
        <position position="267"/>
    </location>
    <ligand>
        <name>S-adenosyl-L-methionine</name>
        <dbReference type="ChEBI" id="CHEBI:59789"/>
    </ligand>
</feature>
<sequence length="433" mass="47384">MAKKNEPAGLTLRLEATARLRAILAGDQFTPITADTLADSRDRALANRLVTTALRRHGQINLMIEELMERGLPKRAGSFEAVLRLSLAQLVFLPDLGAHSAIHLAGECVKRDRKAQHLLGLMNAVLRSAQSNAARYAELPEHLLLPEHYLSRWRDRYGEDAVDASIAALLDGAPLDLTLRENDETLVEMLAARRLMADSVRVVSRDRTVADMPGYAEGQWWVQDVASAIPARLMKLDAGARVLDMCAAPGGKTMQLVKAGYAVTALDNDRVRAVRLRQNLERAGMSAEIIEDDAATFAPESLYDGVLLDAPCSATGTFRRHPEVLWRVDAGSIVRRVATQRAMIANAFRCLKPGGVLIYCTCSLEPEEGESQRAWMGDMFGDLEALPILVDEVPGLPEAAMQDGSIRTHAGIAAGHFDGGMDGFFVTRLRRSR</sequence>
<dbReference type="GO" id="GO:0006355">
    <property type="term" value="P:regulation of DNA-templated transcription"/>
    <property type="evidence" value="ECO:0007669"/>
    <property type="project" value="InterPro"/>
</dbReference>
<comment type="caution">
    <text evidence="7">The sequence shown here is derived from an EMBL/GenBank/DDBJ whole genome shotgun (WGS) entry which is preliminary data.</text>
</comment>
<dbReference type="InterPro" id="IPR029063">
    <property type="entry name" value="SAM-dependent_MTases_sf"/>
</dbReference>
<dbReference type="Proteomes" id="UP000646579">
    <property type="component" value="Unassembled WGS sequence"/>
</dbReference>
<reference evidence="7" key="1">
    <citation type="journal article" date="2014" name="Int. J. Syst. Evol. Microbiol.">
        <title>Complete genome sequence of Corynebacterium casei LMG S-19264T (=DSM 44701T), isolated from a smear-ripened cheese.</title>
        <authorList>
            <consortium name="US DOE Joint Genome Institute (JGI-PGF)"/>
            <person name="Walter F."/>
            <person name="Albersmeier A."/>
            <person name="Kalinowski J."/>
            <person name="Ruckert C."/>
        </authorList>
    </citation>
    <scope>NUCLEOTIDE SEQUENCE</scope>
    <source>
        <strain evidence="7">KCTC 32437</strain>
    </source>
</reference>
<dbReference type="Pfam" id="PF01189">
    <property type="entry name" value="Methyltr_RsmB-F"/>
    <property type="match status" value="1"/>
</dbReference>
<evidence type="ECO:0000256" key="2">
    <source>
        <dbReference type="ARBA" id="ARBA00022679"/>
    </source>
</evidence>
<comment type="similarity">
    <text evidence="5">Belongs to the class I-like SAM-binding methyltransferase superfamily. RsmB/NOP family.</text>
</comment>
<dbReference type="InterPro" id="IPR049560">
    <property type="entry name" value="MeTrfase_RsmB-F_NOP2_cat"/>
</dbReference>
<dbReference type="PANTHER" id="PTHR22807:SF61">
    <property type="entry name" value="NOL1_NOP2_SUN FAMILY PROTEIN _ ANTITERMINATION NUSB DOMAIN-CONTAINING PROTEIN"/>
    <property type="match status" value="1"/>
</dbReference>
<dbReference type="Gene3D" id="1.10.940.10">
    <property type="entry name" value="NusB-like"/>
    <property type="match status" value="1"/>
</dbReference>
<feature type="domain" description="SAM-dependent MTase RsmB/NOP-type" evidence="6">
    <location>
        <begin position="143"/>
        <end position="432"/>
    </location>
</feature>
<dbReference type="PRINTS" id="PR02008">
    <property type="entry name" value="RCMTFAMILY"/>
</dbReference>
<feature type="active site" description="Nucleophile" evidence="5">
    <location>
        <position position="362"/>
    </location>
</feature>
<dbReference type="InterPro" id="IPR035926">
    <property type="entry name" value="NusB-like_sf"/>
</dbReference>
<evidence type="ECO:0000313" key="8">
    <source>
        <dbReference type="Proteomes" id="UP000646579"/>
    </source>
</evidence>
<protein>
    <submittedName>
        <fullName evidence="7">MFS transporter</fullName>
    </submittedName>
</protein>
<dbReference type="SUPFAM" id="SSF53335">
    <property type="entry name" value="S-adenosyl-L-methionine-dependent methyltransferases"/>
    <property type="match status" value="1"/>
</dbReference>
<keyword evidence="3 5" id="KW-0949">S-adenosyl-L-methionine</keyword>
<accession>A0A918S4M0</accession>
<dbReference type="InterPro" id="IPR006027">
    <property type="entry name" value="NusB_RsmB_TIM44"/>
</dbReference>
<feature type="binding site" evidence="5">
    <location>
        <position position="293"/>
    </location>
    <ligand>
        <name>S-adenosyl-L-methionine</name>
        <dbReference type="ChEBI" id="CHEBI:59789"/>
    </ligand>
</feature>
<dbReference type="PANTHER" id="PTHR22807">
    <property type="entry name" value="NOP2 YEAST -RELATED NOL1/NOP2/FMU SUN DOMAIN-CONTAINING"/>
    <property type="match status" value="1"/>
</dbReference>
<evidence type="ECO:0000256" key="1">
    <source>
        <dbReference type="ARBA" id="ARBA00022603"/>
    </source>
</evidence>
<dbReference type="GO" id="GO:0003723">
    <property type="term" value="F:RNA binding"/>
    <property type="evidence" value="ECO:0007669"/>
    <property type="project" value="UniProtKB-UniRule"/>
</dbReference>
<dbReference type="SUPFAM" id="SSF48013">
    <property type="entry name" value="NusB-like"/>
    <property type="match status" value="1"/>
</dbReference>
<keyword evidence="8" id="KW-1185">Reference proteome</keyword>
<dbReference type="GO" id="GO:0008173">
    <property type="term" value="F:RNA methyltransferase activity"/>
    <property type="evidence" value="ECO:0007669"/>
    <property type="project" value="InterPro"/>
</dbReference>
<evidence type="ECO:0000313" key="7">
    <source>
        <dbReference type="EMBL" id="GHA24204.1"/>
    </source>
</evidence>
<dbReference type="EMBL" id="BMZE01000002">
    <property type="protein sequence ID" value="GHA24204.1"/>
    <property type="molecule type" value="Genomic_DNA"/>
</dbReference>
<dbReference type="Gene3D" id="3.40.50.150">
    <property type="entry name" value="Vaccinia Virus protein VP39"/>
    <property type="match status" value="1"/>
</dbReference>
<dbReference type="GO" id="GO:0001510">
    <property type="term" value="P:RNA methylation"/>
    <property type="evidence" value="ECO:0007669"/>
    <property type="project" value="InterPro"/>
</dbReference>
<keyword evidence="2 5" id="KW-0808">Transferase</keyword>
<keyword evidence="1 5" id="KW-0489">Methyltransferase</keyword>
<dbReference type="AlphaFoldDB" id="A0A918S4M0"/>
<evidence type="ECO:0000259" key="6">
    <source>
        <dbReference type="PROSITE" id="PS51686"/>
    </source>
</evidence>
<evidence type="ECO:0000256" key="3">
    <source>
        <dbReference type="ARBA" id="ARBA00022691"/>
    </source>
</evidence>
<evidence type="ECO:0000256" key="4">
    <source>
        <dbReference type="ARBA" id="ARBA00022884"/>
    </source>
</evidence>
<evidence type="ECO:0000256" key="5">
    <source>
        <dbReference type="PROSITE-ProRule" id="PRU01023"/>
    </source>
</evidence>
<gene>
    <name evidence="7" type="primary">sun</name>
    <name evidence="7" type="ORF">GCM10007989_19830</name>
</gene>
<dbReference type="InterPro" id="IPR001678">
    <property type="entry name" value="MeTrfase_RsmB-F_NOP2_dom"/>
</dbReference>
<dbReference type="RefSeq" id="WP_189425526.1">
    <property type="nucleotide sequence ID" value="NZ_BMZE01000002.1"/>
</dbReference>
<feature type="binding site" evidence="5">
    <location>
        <begin position="246"/>
        <end position="252"/>
    </location>
    <ligand>
        <name>S-adenosyl-L-methionine</name>
        <dbReference type="ChEBI" id="CHEBI:59789"/>
    </ligand>
</feature>
<reference evidence="7" key="2">
    <citation type="submission" date="2020-09" db="EMBL/GenBank/DDBJ databases">
        <authorList>
            <person name="Sun Q."/>
            <person name="Kim S."/>
        </authorList>
    </citation>
    <scope>NUCLEOTIDE SEQUENCE</scope>
    <source>
        <strain evidence="7">KCTC 32437</strain>
    </source>
</reference>
<organism evidence="7 8">
    <name type="scientific">Devosia pacifica</name>
    <dbReference type="NCBI Taxonomy" id="1335967"/>
    <lineage>
        <taxon>Bacteria</taxon>
        <taxon>Pseudomonadati</taxon>
        <taxon>Pseudomonadota</taxon>
        <taxon>Alphaproteobacteria</taxon>
        <taxon>Hyphomicrobiales</taxon>
        <taxon>Devosiaceae</taxon>
        <taxon>Devosia</taxon>
    </lineage>
</organism>
<dbReference type="PROSITE" id="PS51686">
    <property type="entry name" value="SAM_MT_RSMB_NOP"/>
    <property type="match status" value="1"/>
</dbReference>
<feature type="binding site" evidence="5">
    <location>
        <position position="309"/>
    </location>
    <ligand>
        <name>S-adenosyl-L-methionine</name>
        <dbReference type="ChEBI" id="CHEBI:59789"/>
    </ligand>
</feature>
<dbReference type="InterPro" id="IPR023267">
    <property type="entry name" value="RCMT"/>
</dbReference>
<proteinExistence type="inferred from homology"/>